<dbReference type="Pfam" id="PF13424">
    <property type="entry name" value="TPR_12"/>
    <property type="match status" value="1"/>
</dbReference>
<evidence type="ECO:0000256" key="1">
    <source>
        <dbReference type="ARBA" id="ARBA00004236"/>
    </source>
</evidence>
<evidence type="ECO:0000313" key="12">
    <source>
        <dbReference type="EMBL" id="CAF3906212.1"/>
    </source>
</evidence>
<feature type="region of interest" description="Disordered" evidence="10">
    <location>
        <begin position="488"/>
        <end position="509"/>
    </location>
</feature>
<dbReference type="AlphaFoldDB" id="A0A814S4K6"/>
<dbReference type="PANTHER" id="PTHR45954:SF1">
    <property type="entry name" value="LD33695P"/>
    <property type="match status" value="1"/>
</dbReference>
<keyword evidence="9" id="KW-0472">Membrane</keyword>
<keyword evidence="7" id="KW-0677">Repeat</keyword>
<keyword evidence="8" id="KW-0802">TPR repeat</keyword>
<dbReference type="EMBL" id="CAJNOQ010006642">
    <property type="protein sequence ID" value="CAF1142568.1"/>
    <property type="molecule type" value="Genomic_DNA"/>
</dbReference>
<evidence type="ECO:0000256" key="3">
    <source>
        <dbReference type="ARBA" id="ARBA00006600"/>
    </source>
</evidence>
<dbReference type="Proteomes" id="UP000681722">
    <property type="component" value="Unassembled WGS sequence"/>
</dbReference>
<evidence type="ECO:0000256" key="4">
    <source>
        <dbReference type="ARBA" id="ARBA00022475"/>
    </source>
</evidence>
<dbReference type="InterPro" id="IPR003109">
    <property type="entry name" value="GoLoco_motif"/>
</dbReference>
<dbReference type="OrthoDB" id="286233at2759"/>
<dbReference type="GO" id="GO:0005938">
    <property type="term" value="C:cell cortex"/>
    <property type="evidence" value="ECO:0007669"/>
    <property type="project" value="TreeGrafter"/>
</dbReference>
<dbReference type="Gene3D" id="1.25.40.10">
    <property type="entry name" value="Tetratricopeptide repeat domain"/>
    <property type="match status" value="4"/>
</dbReference>
<dbReference type="Pfam" id="PF02188">
    <property type="entry name" value="GoLoco"/>
    <property type="match status" value="1"/>
</dbReference>
<evidence type="ECO:0000256" key="7">
    <source>
        <dbReference type="ARBA" id="ARBA00022737"/>
    </source>
</evidence>
<evidence type="ECO:0000256" key="2">
    <source>
        <dbReference type="ARBA" id="ARBA00004496"/>
    </source>
</evidence>
<organism evidence="11 13">
    <name type="scientific">Didymodactylos carnosus</name>
    <dbReference type="NCBI Taxonomy" id="1234261"/>
    <lineage>
        <taxon>Eukaryota</taxon>
        <taxon>Metazoa</taxon>
        <taxon>Spiralia</taxon>
        <taxon>Gnathifera</taxon>
        <taxon>Rotifera</taxon>
        <taxon>Eurotatoria</taxon>
        <taxon>Bdelloidea</taxon>
        <taxon>Philodinida</taxon>
        <taxon>Philodinidae</taxon>
        <taxon>Didymodactylos</taxon>
    </lineage>
</organism>
<dbReference type="InterPro" id="IPR052386">
    <property type="entry name" value="GPSM"/>
</dbReference>
<dbReference type="SMART" id="SM00028">
    <property type="entry name" value="TPR"/>
    <property type="match status" value="3"/>
</dbReference>
<evidence type="ECO:0000256" key="9">
    <source>
        <dbReference type="ARBA" id="ARBA00023136"/>
    </source>
</evidence>
<comment type="similarity">
    <text evidence="3">Belongs to the GPSM family.</text>
</comment>
<evidence type="ECO:0000313" key="13">
    <source>
        <dbReference type="Proteomes" id="UP000663829"/>
    </source>
</evidence>
<accession>A0A814S4K6</accession>
<sequence>QNLDLIKELNDKVAEGRTLGNIGNVNYLLQDYTTSIDYLEKRLIIAKECHDVPGQRRAHGNLGNAYLYLDNCDKALHHYRFILNKYFFFLLVCLKDLCIIYREALTNGELMNDTTFIARTYFTIGRIYALKQDYDTSIYFHEKHLNLACQLNDSVGQCRAYLILSQLYKKIEQNEKANKYESLHRALAKEIGETAICSINDEEWHRYSTGSKDQIPLQNMSMGKRLHLNASTMQTSENTPVKNLRTDSISIVMADNPNENDEQHSFYQNNHNHHDLRSFAGTHLLDEKKMPIQKYSASLKTTNFSKKSPILSRKESLPARHDELVDLVCRMQKTRFEDQRCHFKNNESELDTREHRPSAQLEEILNTVDRLQQSRLDDQRTTLPINNRNDHDIENKHGQTIMNMTSNSYKHEQENGPDDQFFDILIKCQDSRFDDQRATLPVDSTRRFSTSPLSSTSTTTITGKTLSSTTLPDDDFFSLLDRVQSRRLNEQRSHLPSLTISTKHTRVKP</sequence>
<dbReference type="Proteomes" id="UP000663829">
    <property type="component" value="Unassembled WGS sequence"/>
</dbReference>
<name>A0A814S4K6_9BILA</name>
<dbReference type="GO" id="GO:0005886">
    <property type="term" value="C:plasma membrane"/>
    <property type="evidence" value="ECO:0007669"/>
    <property type="project" value="UniProtKB-SubCell"/>
</dbReference>
<protein>
    <recommendedName>
        <fullName evidence="14">G-protein-signaling modulator 2</fullName>
    </recommendedName>
</protein>
<keyword evidence="6" id="KW-0597">Phosphoprotein</keyword>
<evidence type="ECO:0000256" key="6">
    <source>
        <dbReference type="ARBA" id="ARBA00022553"/>
    </source>
</evidence>
<dbReference type="GO" id="GO:0005092">
    <property type="term" value="F:GDP-dissociation inhibitor activity"/>
    <property type="evidence" value="ECO:0007669"/>
    <property type="project" value="TreeGrafter"/>
</dbReference>
<keyword evidence="5" id="KW-0963">Cytoplasm</keyword>
<proteinExistence type="inferred from homology"/>
<keyword evidence="13" id="KW-1185">Reference proteome</keyword>
<dbReference type="SMART" id="SM00390">
    <property type="entry name" value="GoLoco"/>
    <property type="match status" value="4"/>
</dbReference>
<dbReference type="InterPro" id="IPR019734">
    <property type="entry name" value="TPR_rpt"/>
</dbReference>
<comment type="subcellular location">
    <subcellularLocation>
        <location evidence="1">Cell membrane</location>
    </subcellularLocation>
    <subcellularLocation>
        <location evidence="2">Cytoplasm</location>
    </subcellularLocation>
</comment>
<dbReference type="SUPFAM" id="SSF48452">
    <property type="entry name" value="TPR-like"/>
    <property type="match status" value="1"/>
</dbReference>
<feature type="region of interest" description="Disordered" evidence="10">
    <location>
        <begin position="447"/>
        <end position="467"/>
    </location>
</feature>
<evidence type="ECO:0000256" key="8">
    <source>
        <dbReference type="ARBA" id="ARBA00022803"/>
    </source>
</evidence>
<dbReference type="GO" id="GO:0001965">
    <property type="term" value="F:G-protein alpha-subunit binding"/>
    <property type="evidence" value="ECO:0007669"/>
    <property type="project" value="TreeGrafter"/>
</dbReference>
<evidence type="ECO:0000313" key="11">
    <source>
        <dbReference type="EMBL" id="CAF1142568.1"/>
    </source>
</evidence>
<reference evidence="11" key="1">
    <citation type="submission" date="2021-02" db="EMBL/GenBank/DDBJ databases">
        <authorList>
            <person name="Nowell W R."/>
        </authorList>
    </citation>
    <scope>NUCLEOTIDE SEQUENCE</scope>
</reference>
<dbReference type="EMBL" id="CAJOBC010006642">
    <property type="protein sequence ID" value="CAF3906212.1"/>
    <property type="molecule type" value="Genomic_DNA"/>
</dbReference>
<keyword evidence="4" id="KW-1003">Cell membrane</keyword>
<dbReference type="GO" id="GO:0000132">
    <property type="term" value="P:establishment of mitotic spindle orientation"/>
    <property type="evidence" value="ECO:0007669"/>
    <property type="project" value="TreeGrafter"/>
</dbReference>
<dbReference type="PANTHER" id="PTHR45954">
    <property type="entry name" value="LD33695P"/>
    <property type="match status" value="1"/>
</dbReference>
<comment type="caution">
    <text evidence="11">The sequence shown here is derived from an EMBL/GenBank/DDBJ whole genome shotgun (WGS) entry which is preliminary data.</text>
</comment>
<evidence type="ECO:0000256" key="5">
    <source>
        <dbReference type="ARBA" id="ARBA00022490"/>
    </source>
</evidence>
<gene>
    <name evidence="11" type="ORF">GPM918_LOCUS20764</name>
    <name evidence="12" type="ORF">SRO942_LOCUS20761</name>
</gene>
<feature type="non-terminal residue" evidence="11">
    <location>
        <position position="1"/>
    </location>
</feature>
<evidence type="ECO:0008006" key="14">
    <source>
        <dbReference type="Google" id="ProtNLM"/>
    </source>
</evidence>
<dbReference type="PROSITE" id="PS50877">
    <property type="entry name" value="GOLOCO"/>
    <property type="match status" value="4"/>
</dbReference>
<evidence type="ECO:0000256" key="10">
    <source>
        <dbReference type="SAM" id="MobiDB-lite"/>
    </source>
</evidence>
<dbReference type="InterPro" id="IPR011990">
    <property type="entry name" value="TPR-like_helical_dom_sf"/>
</dbReference>